<reference evidence="1 2" key="1">
    <citation type="submission" date="2016-10" db="EMBL/GenBank/DDBJ databases">
        <authorList>
            <person name="de Groot N.N."/>
        </authorList>
    </citation>
    <scope>NUCLEOTIDE SEQUENCE [LARGE SCALE GENOMIC DNA]</scope>
    <source>
        <strain evidence="1 2">L14</strain>
    </source>
</reference>
<proteinExistence type="predicted"/>
<dbReference type="InterPro" id="IPR006724">
    <property type="entry name" value="Phage_TTP"/>
</dbReference>
<organism evidence="1 2">
    <name type="scientific">Selenomonas ruminantium</name>
    <dbReference type="NCBI Taxonomy" id="971"/>
    <lineage>
        <taxon>Bacteria</taxon>
        <taxon>Bacillati</taxon>
        <taxon>Bacillota</taxon>
        <taxon>Negativicutes</taxon>
        <taxon>Selenomonadales</taxon>
        <taxon>Selenomonadaceae</taxon>
        <taxon>Selenomonas</taxon>
    </lineage>
</organism>
<dbReference type="Proteomes" id="UP000183843">
    <property type="component" value="Unassembled WGS sequence"/>
</dbReference>
<sequence length="195" mass="21412">MAEVKPTSRLVSGQFINIQRLHVAKLLSDEAGGTASYDTPVDLGKVLRSIDIKPSNSSADLYADGQSIDTATNTASYELTFDTAALPLEYVAYLLGHKCENGVMVANKDDVAPYFAVMFQSDKRNGSRRYTKFFKVMFQEPSVKGSTKEANISYQTPTLTAKAIYRLSDGNSYTYADTESSGFEAETATNWYTSV</sequence>
<dbReference type="RefSeq" id="WP_074811999.1">
    <property type="nucleotide sequence ID" value="NZ_FOJX01000001.1"/>
</dbReference>
<dbReference type="EMBL" id="FOJX01000001">
    <property type="protein sequence ID" value="SFA71536.1"/>
    <property type="molecule type" value="Genomic_DNA"/>
</dbReference>
<name>A0A1I0V7L1_SELRU</name>
<protein>
    <submittedName>
        <fullName evidence="1">Phage major tail protein, phi13 family</fullName>
    </submittedName>
</protein>
<dbReference type="Pfam" id="PF04630">
    <property type="entry name" value="Phage_TTP_1"/>
    <property type="match status" value="1"/>
</dbReference>
<dbReference type="InterPro" id="IPR006490">
    <property type="entry name" value="Maj_tail_phi13"/>
</dbReference>
<evidence type="ECO:0000313" key="2">
    <source>
        <dbReference type="Proteomes" id="UP000183843"/>
    </source>
</evidence>
<dbReference type="AlphaFoldDB" id="A0A1I0V7L1"/>
<gene>
    <name evidence="1" type="ORF">SAMN05216587_101285</name>
</gene>
<evidence type="ECO:0000313" key="1">
    <source>
        <dbReference type="EMBL" id="SFA71536.1"/>
    </source>
</evidence>
<dbReference type="NCBIfam" id="TIGR01603">
    <property type="entry name" value="maj_tail_phi13"/>
    <property type="match status" value="1"/>
</dbReference>
<accession>A0A1I0V7L1</accession>